<accession>A0AAV1HZ68</accession>
<dbReference type="InterPro" id="IPR036866">
    <property type="entry name" value="RibonucZ/Hydroxyglut_hydro"/>
</dbReference>
<name>A0AAV1HZ68_9CHLO</name>
<dbReference type="AlphaFoldDB" id="A0AAV1HZ68"/>
<dbReference type="Gene3D" id="3.60.15.10">
    <property type="entry name" value="Ribonuclease Z/Hydroxyacylglutathione hydrolase-like"/>
    <property type="match status" value="1"/>
</dbReference>
<comment type="caution">
    <text evidence="2">The sequence shown here is derived from an EMBL/GenBank/DDBJ whole genome shotgun (WGS) entry which is preliminary data.</text>
</comment>
<gene>
    <name evidence="2" type="ORF">CVIRNUC_002572</name>
</gene>
<reference evidence="2 3" key="1">
    <citation type="submission" date="2023-10" db="EMBL/GenBank/DDBJ databases">
        <authorList>
            <person name="Maclean D."/>
            <person name="Macfadyen A."/>
        </authorList>
    </citation>
    <scope>NUCLEOTIDE SEQUENCE [LARGE SCALE GENOMIC DNA]</scope>
</reference>
<protein>
    <recommendedName>
        <fullName evidence="1">Metallo-beta-lactamase domain-containing protein</fullName>
    </recommendedName>
</protein>
<dbReference type="SMART" id="SM00849">
    <property type="entry name" value="Lactamase_B"/>
    <property type="match status" value="1"/>
</dbReference>
<organism evidence="2 3">
    <name type="scientific">Coccomyxa viridis</name>
    <dbReference type="NCBI Taxonomy" id="1274662"/>
    <lineage>
        <taxon>Eukaryota</taxon>
        <taxon>Viridiplantae</taxon>
        <taxon>Chlorophyta</taxon>
        <taxon>core chlorophytes</taxon>
        <taxon>Trebouxiophyceae</taxon>
        <taxon>Trebouxiophyceae incertae sedis</taxon>
        <taxon>Coccomyxaceae</taxon>
        <taxon>Coccomyxa</taxon>
    </lineage>
</organism>
<dbReference type="SUPFAM" id="SSF56281">
    <property type="entry name" value="Metallo-hydrolase/oxidoreductase"/>
    <property type="match status" value="1"/>
</dbReference>
<dbReference type="InterPro" id="IPR001279">
    <property type="entry name" value="Metallo-B-lactamas"/>
</dbReference>
<dbReference type="PANTHER" id="PTHR36839:SF1">
    <property type="entry name" value="METALLO-BETA-LACTAMASE FAMILY PROTEIN (AFU_ORTHOLOGUE AFUA_5G12770)"/>
    <property type="match status" value="1"/>
</dbReference>
<evidence type="ECO:0000259" key="1">
    <source>
        <dbReference type="SMART" id="SM00849"/>
    </source>
</evidence>
<evidence type="ECO:0000313" key="2">
    <source>
        <dbReference type="EMBL" id="CAK0757823.1"/>
    </source>
</evidence>
<evidence type="ECO:0000313" key="3">
    <source>
        <dbReference type="Proteomes" id="UP001314263"/>
    </source>
</evidence>
<dbReference type="EMBL" id="CAUYUE010000003">
    <property type="protein sequence ID" value="CAK0757823.1"/>
    <property type="molecule type" value="Genomic_DNA"/>
</dbReference>
<proteinExistence type="predicted"/>
<dbReference type="Proteomes" id="UP001314263">
    <property type="component" value="Unassembled WGS sequence"/>
</dbReference>
<dbReference type="Pfam" id="PF00753">
    <property type="entry name" value="Lactamase_B"/>
    <property type="match status" value="1"/>
</dbReference>
<keyword evidence="3" id="KW-1185">Reference proteome</keyword>
<feature type="domain" description="Metallo-beta-lactamase" evidence="1">
    <location>
        <begin position="32"/>
        <end position="187"/>
    </location>
</feature>
<dbReference type="PANTHER" id="PTHR36839">
    <property type="entry name" value="METALLO-BETA-LACTAMASE FAMILY PROTEIN (AFU_ORTHOLOGUE AFUA_5G12770)"/>
    <property type="match status" value="1"/>
</dbReference>
<sequence length="236" mass="26100">MPVVCVTSHKNVLRDEEASVLGIGTEPSFAIGQRALLIQTGAGNVLWDCINVLTPEAIEEVSGRGGVQAIAISHPHFYTGMVAWAQAFDAPIYIHAKDRQWVTEPCSSIQFWEGDEKELFGGARLLRLGGHFPGSAVLHWSEGADGKGILCTGDTIQGILDKRWVSFMYSYPNLIPLPAEQVARIGHMIKTWPHHFEHLYAGWFGKGVEKDAQQAVVRSAQRYVGVLDGSTRKEYW</sequence>